<dbReference type="Proteomes" id="UP000051952">
    <property type="component" value="Unassembled WGS sequence"/>
</dbReference>
<dbReference type="SUPFAM" id="SSF55103">
    <property type="entry name" value="FAD-linked oxidases, C-terminal domain"/>
    <property type="match status" value="1"/>
</dbReference>
<dbReference type="VEuPathDB" id="TriTrypDB:BSAL_55370"/>
<dbReference type="InterPro" id="IPR006094">
    <property type="entry name" value="Oxid_FAD_bind_N"/>
</dbReference>
<dbReference type="PANTHER" id="PTHR43716">
    <property type="entry name" value="D-2-HYDROXYGLUTARATE DEHYDROGENASE, MITOCHONDRIAL"/>
    <property type="match status" value="1"/>
</dbReference>
<protein>
    <submittedName>
        <fullName evidence="7">D-lactate dehydrogenase 2 mitochondrial, putative</fullName>
    </submittedName>
</protein>
<keyword evidence="5" id="KW-0560">Oxidoreductase</keyword>
<evidence type="ECO:0000256" key="1">
    <source>
        <dbReference type="ARBA" id="ARBA00001974"/>
    </source>
</evidence>
<keyword evidence="4" id="KW-0274">FAD</keyword>
<organism evidence="7 8">
    <name type="scientific">Bodo saltans</name>
    <name type="common">Flagellated protozoan</name>
    <dbReference type="NCBI Taxonomy" id="75058"/>
    <lineage>
        <taxon>Eukaryota</taxon>
        <taxon>Discoba</taxon>
        <taxon>Euglenozoa</taxon>
        <taxon>Kinetoplastea</taxon>
        <taxon>Metakinetoplastina</taxon>
        <taxon>Eubodonida</taxon>
        <taxon>Bodonidae</taxon>
        <taxon>Bodo</taxon>
    </lineage>
</organism>
<dbReference type="SUPFAM" id="SSF56176">
    <property type="entry name" value="FAD-binding/transporter-associated domain-like"/>
    <property type="match status" value="1"/>
</dbReference>
<dbReference type="InterPro" id="IPR051264">
    <property type="entry name" value="FAD-oxidored/transferase_4"/>
</dbReference>
<comment type="cofactor">
    <cofactor evidence="1">
        <name>FAD</name>
        <dbReference type="ChEBI" id="CHEBI:57692"/>
    </cofactor>
</comment>
<dbReference type="Gene3D" id="3.30.70.2740">
    <property type="match status" value="1"/>
</dbReference>
<dbReference type="Gene3D" id="3.30.43.10">
    <property type="entry name" value="Uridine Diphospho-n-acetylenolpyruvylglucosamine Reductase, domain 2"/>
    <property type="match status" value="1"/>
</dbReference>
<keyword evidence="3" id="KW-0285">Flavoprotein</keyword>
<evidence type="ECO:0000259" key="6">
    <source>
        <dbReference type="PROSITE" id="PS51387"/>
    </source>
</evidence>
<dbReference type="PROSITE" id="PS51387">
    <property type="entry name" value="FAD_PCMH"/>
    <property type="match status" value="1"/>
</dbReference>
<evidence type="ECO:0000256" key="2">
    <source>
        <dbReference type="ARBA" id="ARBA00008000"/>
    </source>
</evidence>
<evidence type="ECO:0000313" key="7">
    <source>
        <dbReference type="EMBL" id="CUE73730.1"/>
    </source>
</evidence>
<dbReference type="FunFam" id="1.10.45.10:FF:000001">
    <property type="entry name" value="D-lactate dehydrogenase mitochondrial"/>
    <property type="match status" value="1"/>
</dbReference>
<dbReference type="InterPro" id="IPR016169">
    <property type="entry name" value="FAD-bd_PCMH_sub2"/>
</dbReference>
<dbReference type="OrthoDB" id="5332616at2759"/>
<dbReference type="GO" id="GO:0071949">
    <property type="term" value="F:FAD binding"/>
    <property type="evidence" value="ECO:0007669"/>
    <property type="project" value="InterPro"/>
</dbReference>
<dbReference type="FunFam" id="3.30.43.10:FF:000011">
    <property type="entry name" value="D-lactate dehydrogenase (Cytochrome)"/>
    <property type="match status" value="1"/>
</dbReference>
<accession>A0A0S4IT80</accession>
<evidence type="ECO:0000313" key="8">
    <source>
        <dbReference type="Proteomes" id="UP000051952"/>
    </source>
</evidence>
<dbReference type="InterPro" id="IPR016171">
    <property type="entry name" value="Vanillyl_alc_oxidase_C-sub2"/>
</dbReference>
<dbReference type="InterPro" id="IPR036318">
    <property type="entry name" value="FAD-bd_PCMH-like_sf"/>
</dbReference>
<feature type="domain" description="FAD-binding PCMH-type" evidence="6">
    <location>
        <begin position="52"/>
        <end position="231"/>
    </location>
</feature>
<dbReference type="OMA" id="YNEDWMR"/>
<dbReference type="GO" id="GO:0016491">
    <property type="term" value="F:oxidoreductase activity"/>
    <property type="evidence" value="ECO:0007669"/>
    <property type="project" value="UniProtKB-KW"/>
</dbReference>
<dbReference type="Gene3D" id="3.30.465.10">
    <property type="match status" value="1"/>
</dbReference>
<dbReference type="AlphaFoldDB" id="A0A0S4IT80"/>
<dbReference type="Pfam" id="PF01565">
    <property type="entry name" value="FAD_binding_4"/>
    <property type="match status" value="1"/>
</dbReference>
<comment type="similarity">
    <text evidence="2">Belongs to the FAD-binding oxidoreductase/transferase type 4 family.</text>
</comment>
<reference evidence="8" key="1">
    <citation type="submission" date="2015-09" db="EMBL/GenBank/DDBJ databases">
        <authorList>
            <consortium name="Pathogen Informatics"/>
        </authorList>
    </citation>
    <scope>NUCLEOTIDE SEQUENCE [LARGE SCALE GENOMIC DNA]</scope>
    <source>
        <strain evidence="8">Lake Konstanz</strain>
    </source>
</reference>
<gene>
    <name evidence="7" type="ORF">BSAL_55370</name>
</gene>
<dbReference type="InterPro" id="IPR016167">
    <property type="entry name" value="FAD-bd_PCMH_sub1"/>
</dbReference>
<dbReference type="Pfam" id="PF02913">
    <property type="entry name" value="FAD-oxidase_C"/>
    <property type="match status" value="1"/>
</dbReference>
<keyword evidence="8" id="KW-1185">Reference proteome</keyword>
<dbReference type="PANTHER" id="PTHR43716:SF1">
    <property type="entry name" value="D-2-HYDROXYGLUTARATE DEHYDROGENASE, MITOCHONDRIAL"/>
    <property type="match status" value="1"/>
</dbReference>
<evidence type="ECO:0000256" key="5">
    <source>
        <dbReference type="ARBA" id="ARBA00023002"/>
    </source>
</evidence>
<proteinExistence type="inferred from homology"/>
<name>A0A0S4IT80_BODSA</name>
<dbReference type="InterPro" id="IPR016166">
    <property type="entry name" value="FAD-bd_PCMH"/>
</dbReference>
<sequence>MCAWKKPVRGAFAELTKQHSDKLQSLLSHSRSKASTAADVLETYNRDWMRQVHGNSRLLISPATTSEMASILAYCNEHRLAVCPQGGNTGLVFGSTPVHDEVIVSTARMNNAPEIHPTTMSTTTEAGVILQVLQQDAKAQGLLVPLDMGSKGSCFIGGALSTNAGGIHFARYGSMRSNCLGLEVVTPQGQILDLMSSLRKDNAGYDLKQLFVGSEGTLGIITKAEVKLFPYPKSSQVVLLHVSNFSEVLRTFSCATRTLSECLSAFEVMDAESLLCSGLADYPFEHIKGSFTILVETHGADHEHDFAKLGNFVQACEDEKINVLAQVLSQSEQQTRKLWSLREELPVKLAQAGTIYKFDVSFPLPQFYDVVEHIRGVARNGSGKFQLPEDEVAIVGYGHFGDGNVHLNIIDRTRGKHTADLKEILYPGAYEFTAKARRGSVSAEHGIGLQKKEYMSLSRSPEVIEVMRQLKKMMDPNGILNPYKVL</sequence>
<dbReference type="EMBL" id="CYKH01000156">
    <property type="protein sequence ID" value="CUE73730.1"/>
    <property type="molecule type" value="Genomic_DNA"/>
</dbReference>
<dbReference type="Gene3D" id="3.30.70.2190">
    <property type="match status" value="1"/>
</dbReference>
<dbReference type="Gene3D" id="1.10.45.10">
    <property type="entry name" value="Vanillyl-alcohol Oxidase, Chain A, domain 4"/>
    <property type="match status" value="1"/>
</dbReference>
<dbReference type="InterPro" id="IPR016164">
    <property type="entry name" value="FAD-linked_Oxase-like_C"/>
</dbReference>
<evidence type="ECO:0000256" key="4">
    <source>
        <dbReference type="ARBA" id="ARBA00022827"/>
    </source>
</evidence>
<dbReference type="GO" id="GO:0005739">
    <property type="term" value="C:mitochondrion"/>
    <property type="evidence" value="ECO:0007669"/>
    <property type="project" value="TreeGrafter"/>
</dbReference>
<dbReference type="InterPro" id="IPR004113">
    <property type="entry name" value="FAD-bd_oxidored_4_C"/>
</dbReference>
<evidence type="ECO:0000256" key="3">
    <source>
        <dbReference type="ARBA" id="ARBA00022630"/>
    </source>
</evidence>